<name>A0A367WBE4_9PROT</name>
<dbReference type="Proteomes" id="UP000253226">
    <property type="component" value="Unassembled WGS sequence"/>
</dbReference>
<evidence type="ECO:0000256" key="1">
    <source>
        <dbReference type="ARBA" id="ARBA00006479"/>
    </source>
</evidence>
<dbReference type="InterPro" id="IPR049874">
    <property type="entry name" value="ROK_cs"/>
</dbReference>
<comment type="caution">
    <text evidence="3">The sequence shown here is derived from an EMBL/GenBank/DDBJ whole genome shotgun (WGS) entry which is preliminary data.</text>
</comment>
<accession>A0A367WBE4</accession>
<dbReference type="InterPro" id="IPR011991">
    <property type="entry name" value="ArsR-like_HTH"/>
</dbReference>
<dbReference type="OrthoDB" id="49685at2"/>
<dbReference type="Pfam" id="PF12802">
    <property type="entry name" value="MarR_2"/>
    <property type="match status" value="1"/>
</dbReference>
<dbReference type="InterPro" id="IPR000600">
    <property type="entry name" value="ROK"/>
</dbReference>
<organism evidence="3 4">
    <name type="scientific">Thalassospira profundimaris</name>
    <dbReference type="NCBI Taxonomy" id="502049"/>
    <lineage>
        <taxon>Bacteria</taxon>
        <taxon>Pseudomonadati</taxon>
        <taxon>Pseudomonadota</taxon>
        <taxon>Alphaproteobacteria</taxon>
        <taxon>Rhodospirillales</taxon>
        <taxon>Thalassospiraceae</taxon>
        <taxon>Thalassospira</taxon>
    </lineage>
</organism>
<evidence type="ECO:0000313" key="4">
    <source>
        <dbReference type="Proteomes" id="UP000253226"/>
    </source>
</evidence>
<dbReference type="InterPro" id="IPR036390">
    <property type="entry name" value="WH_DNA-bd_sf"/>
</dbReference>
<dbReference type="InterPro" id="IPR000835">
    <property type="entry name" value="HTH_MarR-typ"/>
</dbReference>
<dbReference type="EMBL" id="JPWF01000004">
    <property type="protein sequence ID" value="RCK37780.1"/>
    <property type="molecule type" value="Genomic_DNA"/>
</dbReference>
<dbReference type="Gene3D" id="3.30.420.40">
    <property type="match status" value="2"/>
</dbReference>
<sequence>MAKMKKQPKSVTGTNLLHAKNHNRRAVLDAVRRHDGLSRADITRITNLSAQTISNLVGELEDSGLLLAGEPIRQKRGQPARPYRLNPDGGYAIGFQLTGTQFDAVLVNLLGKERARISQQFNHPNPEQAIELLIDATHRIISDCGLDPARNIGIGIAMPGPVGIAGPTGIAPGWEGFDIVAALSEKIDCPVFVENDADAAAISEKLYGNARTLENFVYVFVGYGLGAGLFMDNQIIHGTNGAAGEIGHLPVEPQGRDCPCGRKGCLERYVSLLALYDEFDAADRDALLNDTTLNRLAQLSPDDEPVKRWIKQAAPHLATAVQILGSMLDPQAVMLGGLLPEPIVKALLDELSNLEVTGSRTPLGNALPVQAGVGNLLSAAMGAAALPIYHELVPDFQNMLKIRDANA</sequence>
<proteinExistence type="inferred from homology"/>
<dbReference type="SUPFAM" id="SSF53067">
    <property type="entry name" value="Actin-like ATPase domain"/>
    <property type="match status" value="1"/>
</dbReference>
<evidence type="ECO:0000259" key="2">
    <source>
        <dbReference type="Pfam" id="PF12802"/>
    </source>
</evidence>
<dbReference type="Gene3D" id="1.10.10.10">
    <property type="entry name" value="Winged helix-like DNA-binding domain superfamily/Winged helix DNA-binding domain"/>
    <property type="match status" value="1"/>
</dbReference>
<protein>
    <recommendedName>
        <fullName evidence="2">HTH marR-type domain-containing protein</fullName>
    </recommendedName>
</protein>
<reference evidence="3 4" key="1">
    <citation type="submission" date="2014-07" db="EMBL/GenBank/DDBJ databases">
        <title>Draft genome sequence of Thalassospira profundimaris 35.</title>
        <authorList>
            <person name="Lai Q."/>
            <person name="Shao Z."/>
        </authorList>
    </citation>
    <scope>NUCLEOTIDE SEQUENCE [LARGE SCALE GENOMIC DNA]</scope>
    <source>
        <strain evidence="3 4">35</strain>
    </source>
</reference>
<comment type="similarity">
    <text evidence="1">Belongs to the ROK (NagC/XylR) family.</text>
</comment>
<evidence type="ECO:0000313" key="3">
    <source>
        <dbReference type="EMBL" id="RCK37780.1"/>
    </source>
</evidence>
<dbReference type="AlphaFoldDB" id="A0A367WBE4"/>
<dbReference type="InterPro" id="IPR036388">
    <property type="entry name" value="WH-like_DNA-bd_sf"/>
</dbReference>
<feature type="domain" description="HTH marR-type" evidence="2">
    <location>
        <begin position="27"/>
        <end position="66"/>
    </location>
</feature>
<dbReference type="Pfam" id="PF00480">
    <property type="entry name" value="ROK"/>
    <property type="match status" value="1"/>
</dbReference>
<dbReference type="PANTHER" id="PTHR18964">
    <property type="entry name" value="ROK (REPRESSOR, ORF, KINASE) FAMILY"/>
    <property type="match status" value="1"/>
</dbReference>
<dbReference type="GO" id="GO:0003700">
    <property type="term" value="F:DNA-binding transcription factor activity"/>
    <property type="evidence" value="ECO:0007669"/>
    <property type="project" value="InterPro"/>
</dbReference>
<dbReference type="PANTHER" id="PTHR18964:SF149">
    <property type="entry name" value="BIFUNCTIONAL UDP-N-ACETYLGLUCOSAMINE 2-EPIMERASE_N-ACETYLMANNOSAMINE KINASE"/>
    <property type="match status" value="1"/>
</dbReference>
<dbReference type="CDD" id="cd00090">
    <property type="entry name" value="HTH_ARSR"/>
    <property type="match status" value="1"/>
</dbReference>
<dbReference type="SUPFAM" id="SSF46785">
    <property type="entry name" value="Winged helix' DNA-binding domain"/>
    <property type="match status" value="1"/>
</dbReference>
<dbReference type="PROSITE" id="PS01125">
    <property type="entry name" value="ROK"/>
    <property type="match status" value="1"/>
</dbReference>
<dbReference type="InterPro" id="IPR043129">
    <property type="entry name" value="ATPase_NBD"/>
</dbReference>
<gene>
    <name evidence="3" type="ORF">TH19_06995</name>
</gene>